<reference evidence="2 3" key="1">
    <citation type="submission" date="2020-07" db="EMBL/GenBank/DDBJ databases">
        <title>Alkalicella. sp. LB2 genome.</title>
        <authorList>
            <person name="Postec A."/>
            <person name="Quemeneur M."/>
        </authorList>
    </citation>
    <scope>NUCLEOTIDE SEQUENCE [LARGE SCALE GENOMIC DNA]</scope>
    <source>
        <strain evidence="2 3">LB2</strain>
    </source>
</reference>
<dbReference type="AlphaFoldDB" id="A0A7G9W578"/>
<dbReference type="PANTHER" id="PTHR43135">
    <property type="entry name" value="ALPHA-D-RIBOSE 1-METHYLPHOSPHONATE 5-TRIPHOSPHATE DIPHOSPHATASE"/>
    <property type="match status" value="1"/>
</dbReference>
<dbReference type="InterPro" id="IPR032466">
    <property type="entry name" value="Metal_Hydrolase"/>
</dbReference>
<name>A0A7G9W578_ALKCA</name>
<evidence type="ECO:0000259" key="1">
    <source>
        <dbReference type="Pfam" id="PF01979"/>
    </source>
</evidence>
<keyword evidence="2" id="KW-0378">Hydrolase</keyword>
<dbReference type="PANTHER" id="PTHR43135:SF3">
    <property type="entry name" value="ALPHA-D-RIBOSE 1-METHYLPHOSPHONATE 5-TRIPHOSPHATE DIPHOSPHATASE"/>
    <property type="match status" value="1"/>
</dbReference>
<dbReference type="RefSeq" id="WP_213167503.1">
    <property type="nucleotide sequence ID" value="NZ_CP058559.1"/>
</dbReference>
<dbReference type="SUPFAM" id="SSF51338">
    <property type="entry name" value="Composite domain of metallo-dependent hydrolases"/>
    <property type="match status" value="1"/>
</dbReference>
<protein>
    <submittedName>
        <fullName evidence="2">Amidohydrolase</fullName>
    </submittedName>
</protein>
<evidence type="ECO:0000313" key="3">
    <source>
        <dbReference type="Proteomes" id="UP000516160"/>
    </source>
</evidence>
<dbReference type="CDD" id="cd01309">
    <property type="entry name" value="Met_dep_hydrolase_C"/>
    <property type="match status" value="1"/>
</dbReference>
<dbReference type="SUPFAM" id="SSF51556">
    <property type="entry name" value="Metallo-dependent hydrolases"/>
    <property type="match status" value="1"/>
</dbReference>
<dbReference type="EMBL" id="CP058559">
    <property type="protein sequence ID" value="QNO13840.1"/>
    <property type="molecule type" value="Genomic_DNA"/>
</dbReference>
<dbReference type="KEGG" id="acae:HYG86_03200"/>
<dbReference type="InterPro" id="IPR006680">
    <property type="entry name" value="Amidohydro-rel"/>
</dbReference>
<dbReference type="InterPro" id="IPR011059">
    <property type="entry name" value="Metal-dep_hydrolase_composite"/>
</dbReference>
<dbReference type="Proteomes" id="UP000516160">
    <property type="component" value="Chromosome"/>
</dbReference>
<accession>A0A7G9W578</accession>
<dbReference type="Gene3D" id="3.20.20.140">
    <property type="entry name" value="Metal-dependent hydrolases"/>
    <property type="match status" value="1"/>
</dbReference>
<organism evidence="2 3">
    <name type="scientific">Alkalicella caledoniensis</name>
    <dbReference type="NCBI Taxonomy" id="2731377"/>
    <lineage>
        <taxon>Bacteria</taxon>
        <taxon>Bacillati</taxon>
        <taxon>Bacillota</taxon>
        <taxon>Clostridia</taxon>
        <taxon>Eubacteriales</taxon>
        <taxon>Proteinivoracaceae</taxon>
        <taxon>Alkalicella</taxon>
    </lineage>
</organism>
<feature type="domain" description="Amidohydrolase-related" evidence="1">
    <location>
        <begin position="56"/>
        <end position="387"/>
    </location>
</feature>
<proteinExistence type="predicted"/>
<dbReference type="Pfam" id="PF01979">
    <property type="entry name" value="Amidohydro_1"/>
    <property type="match status" value="1"/>
</dbReference>
<sequence>MTENSFKALVNGTVYTIKDKEPIIGGVLIKNGKIAAVGQFDIPNGCEIIDVNGALIFPGFIDPHTHLGISETALGFEGADHNELTTPVTAHVNAIDAINPADSAFDDAIKAGITSALVIPGSGNIIGGVGVVIKNWSEDIVMESRIVKKDACMKAALGENPKRVYSSKKTSPSTRMGSAAVMREALVEGQNYARKLEKAEKDPEKAPERNLKLENLVKVLKREMPIKIHAHRADDIATAIRISQEFNLDMSIEHSSEAHLISEYVSKFNYPFVVGPSLGVPTKVETKNKTLKSLQVLIKTGLPVSVTTDHPVLPIYRLIHAAALAVREGLDEYEALKMITINPAITLGLGDRLGSIEIGKDADITVYDRHPFDFLSNCLYTFVDGKVAYKR</sequence>
<dbReference type="InterPro" id="IPR051781">
    <property type="entry name" value="Metallo-dep_Hydrolase"/>
</dbReference>
<evidence type="ECO:0000313" key="2">
    <source>
        <dbReference type="EMBL" id="QNO13840.1"/>
    </source>
</evidence>
<keyword evidence="3" id="KW-1185">Reference proteome</keyword>
<dbReference type="GO" id="GO:0016810">
    <property type="term" value="F:hydrolase activity, acting on carbon-nitrogen (but not peptide) bonds"/>
    <property type="evidence" value="ECO:0007669"/>
    <property type="project" value="InterPro"/>
</dbReference>
<gene>
    <name evidence="2" type="ORF">HYG86_03200</name>
</gene>